<evidence type="ECO:0000256" key="1">
    <source>
        <dbReference type="ARBA" id="ARBA00001947"/>
    </source>
</evidence>
<organism evidence="6 7">
    <name type="scientific">Denitrobaculum tricleocarpae</name>
    <dbReference type="NCBI Taxonomy" id="2591009"/>
    <lineage>
        <taxon>Bacteria</taxon>
        <taxon>Pseudomonadati</taxon>
        <taxon>Pseudomonadota</taxon>
        <taxon>Alphaproteobacteria</taxon>
        <taxon>Rhodospirillales</taxon>
        <taxon>Rhodospirillaceae</taxon>
        <taxon>Denitrobaculum</taxon>
    </lineage>
</organism>
<gene>
    <name evidence="6" type="ORF">FKG95_05115</name>
</gene>
<dbReference type="InterPro" id="IPR055438">
    <property type="entry name" value="AstE_AspA_cat"/>
</dbReference>
<dbReference type="GO" id="GO:0046872">
    <property type="term" value="F:metal ion binding"/>
    <property type="evidence" value="ECO:0007669"/>
    <property type="project" value="UniProtKB-KW"/>
</dbReference>
<dbReference type="GO" id="GO:0016788">
    <property type="term" value="F:hydrolase activity, acting on ester bonds"/>
    <property type="evidence" value="ECO:0007669"/>
    <property type="project" value="InterPro"/>
</dbReference>
<feature type="domain" description="Succinylglutamate desuccinylase/Aspartoacylase catalytic" evidence="5">
    <location>
        <begin position="31"/>
        <end position="164"/>
    </location>
</feature>
<dbReference type="EMBL" id="VHSH01000002">
    <property type="protein sequence ID" value="TQV81634.1"/>
    <property type="molecule type" value="Genomic_DNA"/>
</dbReference>
<comment type="cofactor">
    <cofactor evidence="1">
        <name>Zn(2+)</name>
        <dbReference type="ChEBI" id="CHEBI:29105"/>
    </cofactor>
</comment>
<dbReference type="SUPFAM" id="SSF53187">
    <property type="entry name" value="Zn-dependent exopeptidases"/>
    <property type="match status" value="1"/>
</dbReference>
<dbReference type="Proteomes" id="UP000315252">
    <property type="component" value="Unassembled WGS sequence"/>
</dbReference>
<sequence length="306" mass="34032">MKFEELKHALSDISEAANQDAVLTLDSGLSGPTVSVVALTHGNEVTGVVTARRVLQGLRDGALKQRSGRLQIVLANYEILQEADDFDDLVRFKFEDMNRIWAKPGGVEHEHLAKERIRPYIEQSDHVIDLHSTNRASTAIGILMGYEAGRIDAMRRHLDTPYVLLEAEKFLNGMSLVEFHQNTRKSGLSLVIEAGQHFDFTTIETNVDNTVNLLKHLDILEGSPTDLAEQPKVLRVYASGIAQTAGKAISWKYSDNPEGFDFVENGTHICDLNGEAVVVDRDTYIVMQQVEALHAGKEMYYLAAEV</sequence>
<evidence type="ECO:0000256" key="3">
    <source>
        <dbReference type="ARBA" id="ARBA00022801"/>
    </source>
</evidence>
<keyword evidence="2" id="KW-0479">Metal-binding</keyword>
<dbReference type="Pfam" id="PF24827">
    <property type="entry name" value="AstE_AspA_cat"/>
    <property type="match status" value="1"/>
</dbReference>
<comment type="caution">
    <text evidence="6">The sequence shown here is derived from an EMBL/GenBank/DDBJ whole genome shotgun (WGS) entry which is preliminary data.</text>
</comment>
<dbReference type="RefSeq" id="WP_142895265.1">
    <property type="nucleotide sequence ID" value="NZ_ML660053.1"/>
</dbReference>
<reference evidence="6 7" key="1">
    <citation type="submission" date="2019-06" db="EMBL/GenBank/DDBJ databases">
        <title>Whole genome sequence for Rhodospirillaceae sp. R148.</title>
        <authorList>
            <person name="Wang G."/>
        </authorList>
    </citation>
    <scope>NUCLEOTIDE SEQUENCE [LARGE SCALE GENOMIC DNA]</scope>
    <source>
        <strain evidence="6 7">R148</strain>
    </source>
</reference>
<dbReference type="InterPro" id="IPR053138">
    <property type="entry name" value="N-alpha-Ac-DABA_deacetylase"/>
</dbReference>
<accession>A0A545TWQ4</accession>
<dbReference type="Gene3D" id="3.40.630.10">
    <property type="entry name" value="Zn peptidases"/>
    <property type="match status" value="1"/>
</dbReference>
<evidence type="ECO:0000313" key="7">
    <source>
        <dbReference type="Proteomes" id="UP000315252"/>
    </source>
</evidence>
<proteinExistence type="predicted"/>
<dbReference type="PANTHER" id="PTHR37326">
    <property type="entry name" value="BLL3975 PROTEIN"/>
    <property type="match status" value="1"/>
</dbReference>
<keyword evidence="7" id="KW-1185">Reference proteome</keyword>
<evidence type="ECO:0000256" key="4">
    <source>
        <dbReference type="ARBA" id="ARBA00022833"/>
    </source>
</evidence>
<evidence type="ECO:0000259" key="5">
    <source>
        <dbReference type="Pfam" id="PF24827"/>
    </source>
</evidence>
<protein>
    <recommendedName>
        <fullName evidence="5">Succinylglutamate desuccinylase/Aspartoacylase catalytic domain-containing protein</fullName>
    </recommendedName>
</protein>
<name>A0A545TWQ4_9PROT</name>
<dbReference type="OrthoDB" id="9782876at2"/>
<keyword evidence="4" id="KW-0862">Zinc</keyword>
<evidence type="ECO:0000313" key="6">
    <source>
        <dbReference type="EMBL" id="TQV81634.1"/>
    </source>
</evidence>
<evidence type="ECO:0000256" key="2">
    <source>
        <dbReference type="ARBA" id="ARBA00022723"/>
    </source>
</evidence>
<dbReference type="PANTHER" id="PTHR37326:SF1">
    <property type="entry name" value="BLL3975 PROTEIN"/>
    <property type="match status" value="1"/>
</dbReference>
<dbReference type="AlphaFoldDB" id="A0A545TWQ4"/>
<keyword evidence="3" id="KW-0378">Hydrolase</keyword>